<comment type="caution">
    <text evidence="1">The sequence shown here is derived from an EMBL/GenBank/DDBJ whole genome shotgun (WGS) entry which is preliminary data.</text>
</comment>
<sequence>MLRRFSSPNHSYASSFRVEGNVRHMTSSVAPAYNMAALYALMCASGSVVPSYLSRGPSILSLGISILIISSVKGCTDFLGSTKVDTPRWAPIDESCYRLEELPEWLGAGIVHHGDRDRLKVEPYSVRWWRAVRRGMNSVKQRCMSGSGADSCEALIRARWSDGCGKSRPRYPITLKIMKTSLLYKKNRIFRKLQSVLALQRQNLYFLAA</sequence>
<dbReference type="Proteomes" id="UP000634136">
    <property type="component" value="Unassembled WGS sequence"/>
</dbReference>
<reference evidence="1" key="1">
    <citation type="submission" date="2020-09" db="EMBL/GenBank/DDBJ databases">
        <title>Genome-Enabled Discovery of Anthraquinone Biosynthesis in Senna tora.</title>
        <authorList>
            <person name="Kang S.-H."/>
            <person name="Pandey R.P."/>
            <person name="Lee C.-M."/>
            <person name="Sim J.-S."/>
            <person name="Jeong J.-T."/>
            <person name="Choi B.-S."/>
            <person name="Jung M."/>
            <person name="Ginzburg D."/>
            <person name="Zhao K."/>
            <person name="Won S.Y."/>
            <person name="Oh T.-J."/>
            <person name="Yu Y."/>
            <person name="Kim N.-H."/>
            <person name="Lee O.R."/>
            <person name="Lee T.-H."/>
            <person name="Bashyal P."/>
            <person name="Kim T.-S."/>
            <person name="Lee W.-H."/>
            <person name="Kawkins C."/>
            <person name="Kim C.-K."/>
            <person name="Kim J.S."/>
            <person name="Ahn B.O."/>
            <person name="Rhee S.Y."/>
            <person name="Sohng J.K."/>
        </authorList>
    </citation>
    <scope>NUCLEOTIDE SEQUENCE</scope>
    <source>
        <tissue evidence="1">Leaf</tissue>
    </source>
</reference>
<dbReference type="EMBL" id="JAAIUW010000002">
    <property type="protein sequence ID" value="KAF7842256.1"/>
    <property type="molecule type" value="Genomic_DNA"/>
</dbReference>
<name>A0A834XDR1_9FABA</name>
<organism evidence="1 2">
    <name type="scientific">Senna tora</name>
    <dbReference type="NCBI Taxonomy" id="362788"/>
    <lineage>
        <taxon>Eukaryota</taxon>
        <taxon>Viridiplantae</taxon>
        <taxon>Streptophyta</taxon>
        <taxon>Embryophyta</taxon>
        <taxon>Tracheophyta</taxon>
        <taxon>Spermatophyta</taxon>
        <taxon>Magnoliopsida</taxon>
        <taxon>eudicotyledons</taxon>
        <taxon>Gunneridae</taxon>
        <taxon>Pentapetalae</taxon>
        <taxon>rosids</taxon>
        <taxon>fabids</taxon>
        <taxon>Fabales</taxon>
        <taxon>Fabaceae</taxon>
        <taxon>Caesalpinioideae</taxon>
        <taxon>Cassia clade</taxon>
        <taxon>Senna</taxon>
    </lineage>
</organism>
<dbReference type="AlphaFoldDB" id="A0A834XDR1"/>
<evidence type="ECO:0000313" key="2">
    <source>
        <dbReference type="Proteomes" id="UP000634136"/>
    </source>
</evidence>
<proteinExistence type="predicted"/>
<gene>
    <name evidence="1" type="ORF">G2W53_004554</name>
</gene>
<keyword evidence="2" id="KW-1185">Reference proteome</keyword>
<protein>
    <submittedName>
        <fullName evidence="1">Uncharacterized protein</fullName>
    </submittedName>
</protein>
<evidence type="ECO:0000313" key="1">
    <source>
        <dbReference type="EMBL" id="KAF7842256.1"/>
    </source>
</evidence>
<accession>A0A834XDR1</accession>